<evidence type="ECO:0000256" key="2">
    <source>
        <dbReference type="ARBA" id="ARBA00022801"/>
    </source>
</evidence>
<sequence>MGTLRLFATGPLSVWFVLLFSPLASSQDKPAPIVIGESITIHSTILQEDRSILIYKPDGYTESTARYPVLYLLDAEAHLVHTGSMVNYMASLGIMPKLLIVGIINADRGRDMTPKPKNGVDKDFPSGGGAEQFLSFINQEVKPFIKSHYRTDVYEILAGTSLSGLFSINTLLTHSTDFNAYFAISPALWWDKQAVPQVAETVLTKAVTRKTFLYFTLCPDDSELLQESTNRLKRILENRQADGLSWQFKFISDETHNSVVHLGLYWALKALYKNWQLAQVDNLAKLEQHYRLLSAQYGYPIEVPEEQLNSLGYQLLFGGKAFESIAVFKRNVARFPTSSNAYDSLGDAYKLAGELLLAKSSYEKAYSLGKEANSLNLASYLNNVEQVKKLINQQSQKK</sequence>
<dbReference type="Proteomes" id="UP000436006">
    <property type="component" value="Unassembled WGS sequence"/>
</dbReference>
<dbReference type="Gene3D" id="3.40.50.1820">
    <property type="entry name" value="alpha/beta hydrolase"/>
    <property type="match status" value="1"/>
</dbReference>
<evidence type="ECO:0008006" key="5">
    <source>
        <dbReference type="Google" id="ProtNLM"/>
    </source>
</evidence>
<dbReference type="InterPro" id="IPR029058">
    <property type="entry name" value="AB_hydrolase_fold"/>
</dbReference>
<dbReference type="SUPFAM" id="SSF48452">
    <property type="entry name" value="TPR-like"/>
    <property type="match status" value="1"/>
</dbReference>
<comment type="caution">
    <text evidence="3">The sequence shown here is derived from an EMBL/GenBank/DDBJ whole genome shotgun (WGS) entry which is preliminary data.</text>
</comment>
<dbReference type="PANTHER" id="PTHR40841">
    <property type="entry name" value="SIDEROPHORE TRIACETYLFUSARININE C ESTERASE"/>
    <property type="match status" value="1"/>
</dbReference>
<keyword evidence="2" id="KW-0378">Hydrolase</keyword>
<proteinExistence type="inferred from homology"/>
<protein>
    <recommendedName>
        <fullName evidence="5">Alpha/beta hydrolase</fullName>
    </recommendedName>
</protein>
<accession>A0A7K1SR96</accession>
<keyword evidence="4" id="KW-1185">Reference proteome</keyword>
<dbReference type="EMBL" id="WPIN01000036">
    <property type="protein sequence ID" value="MVM36270.1"/>
    <property type="molecule type" value="Genomic_DNA"/>
</dbReference>
<dbReference type="PANTHER" id="PTHR40841:SF2">
    <property type="entry name" value="SIDEROPHORE-DEGRADING ESTERASE (EUROFUNG)"/>
    <property type="match status" value="1"/>
</dbReference>
<dbReference type="SUPFAM" id="SSF53474">
    <property type="entry name" value="alpha/beta-Hydrolases"/>
    <property type="match status" value="1"/>
</dbReference>
<dbReference type="AlphaFoldDB" id="A0A7K1SR96"/>
<dbReference type="GO" id="GO:0016788">
    <property type="term" value="F:hydrolase activity, acting on ester bonds"/>
    <property type="evidence" value="ECO:0007669"/>
    <property type="project" value="TreeGrafter"/>
</dbReference>
<evidence type="ECO:0000313" key="4">
    <source>
        <dbReference type="Proteomes" id="UP000436006"/>
    </source>
</evidence>
<organism evidence="3 4">
    <name type="scientific">Spirosoma arboris</name>
    <dbReference type="NCBI Taxonomy" id="2682092"/>
    <lineage>
        <taxon>Bacteria</taxon>
        <taxon>Pseudomonadati</taxon>
        <taxon>Bacteroidota</taxon>
        <taxon>Cytophagia</taxon>
        <taxon>Cytophagales</taxon>
        <taxon>Cytophagaceae</taxon>
        <taxon>Spirosoma</taxon>
    </lineage>
</organism>
<dbReference type="RefSeq" id="WP_157591068.1">
    <property type="nucleotide sequence ID" value="NZ_WPIN01000036.1"/>
</dbReference>
<evidence type="ECO:0000313" key="3">
    <source>
        <dbReference type="EMBL" id="MVM36270.1"/>
    </source>
</evidence>
<gene>
    <name evidence="3" type="ORF">GO755_40050</name>
</gene>
<evidence type="ECO:0000256" key="1">
    <source>
        <dbReference type="ARBA" id="ARBA00005622"/>
    </source>
</evidence>
<comment type="similarity">
    <text evidence="1">Belongs to the esterase D family.</text>
</comment>
<name>A0A7K1SR96_9BACT</name>
<dbReference type="InterPro" id="IPR011990">
    <property type="entry name" value="TPR-like_helical_dom_sf"/>
</dbReference>
<reference evidence="3 4" key="1">
    <citation type="submission" date="2019-12" db="EMBL/GenBank/DDBJ databases">
        <title>Spirosoma sp. HMF4905 genome sequencing and assembly.</title>
        <authorList>
            <person name="Kang H."/>
            <person name="Cha I."/>
            <person name="Kim H."/>
            <person name="Joh K."/>
        </authorList>
    </citation>
    <scope>NUCLEOTIDE SEQUENCE [LARGE SCALE GENOMIC DNA]</scope>
    <source>
        <strain evidence="3 4">HMF4905</strain>
    </source>
</reference>
<dbReference type="InterPro" id="IPR000801">
    <property type="entry name" value="Esterase-like"/>
</dbReference>
<dbReference type="Pfam" id="PF00756">
    <property type="entry name" value="Esterase"/>
    <property type="match status" value="1"/>
</dbReference>
<dbReference type="InterPro" id="IPR052558">
    <property type="entry name" value="Siderophore_Hydrolase_D"/>
</dbReference>